<evidence type="ECO:0000256" key="3">
    <source>
        <dbReference type="ARBA" id="ARBA00023295"/>
    </source>
</evidence>
<evidence type="ECO:0000313" key="8">
    <source>
        <dbReference type="Proteomes" id="UP000642748"/>
    </source>
</evidence>
<dbReference type="AlphaFoldDB" id="A0A8J3VR71"/>
<comment type="caution">
    <text evidence="7">The sequence shown here is derived from an EMBL/GenBank/DDBJ whole genome shotgun (WGS) entry which is preliminary data.</text>
</comment>
<organism evidence="7 8">
    <name type="scientific">Rugosimonospora africana</name>
    <dbReference type="NCBI Taxonomy" id="556532"/>
    <lineage>
        <taxon>Bacteria</taxon>
        <taxon>Bacillati</taxon>
        <taxon>Actinomycetota</taxon>
        <taxon>Actinomycetes</taxon>
        <taxon>Micromonosporales</taxon>
        <taxon>Micromonosporaceae</taxon>
        <taxon>Rugosimonospora</taxon>
    </lineage>
</organism>
<feature type="domain" description="Fibronectin type-III" evidence="6">
    <location>
        <begin position="81"/>
        <end position="195"/>
    </location>
</feature>
<dbReference type="InterPro" id="IPR000743">
    <property type="entry name" value="Glyco_hydro_28"/>
</dbReference>
<protein>
    <recommendedName>
        <fullName evidence="6">Fibronectin type-III domain-containing protein</fullName>
    </recommendedName>
</protein>
<dbReference type="InterPro" id="IPR051801">
    <property type="entry name" value="GH28_Enzymes"/>
</dbReference>
<dbReference type="EMBL" id="BONZ01000038">
    <property type="protein sequence ID" value="GIH15777.1"/>
    <property type="molecule type" value="Genomic_DNA"/>
</dbReference>
<dbReference type="InterPro" id="IPR011050">
    <property type="entry name" value="Pectin_lyase_fold/virulence"/>
</dbReference>
<comment type="similarity">
    <text evidence="1 5">Belongs to the glycosyl hydrolase 28 family.</text>
</comment>
<name>A0A8J3VR71_9ACTN</name>
<gene>
    <name evidence="7" type="ORF">Raf01_39490</name>
</gene>
<keyword evidence="2 5" id="KW-0378">Hydrolase</keyword>
<dbReference type="GO" id="GO:0004650">
    <property type="term" value="F:polygalacturonase activity"/>
    <property type="evidence" value="ECO:0007669"/>
    <property type="project" value="InterPro"/>
</dbReference>
<dbReference type="GO" id="GO:0000272">
    <property type="term" value="P:polysaccharide catabolic process"/>
    <property type="evidence" value="ECO:0007669"/>
    <property type="project" value="UniProtKB-KW"/>
</dbReference>
<feature type="domain" description="Fibronectin type-III" evidence="6">
    <location>
        <begin position="644"/>
        <end position="734"/>
    </location>
</feature>
<dbReference type="Proteomes" id="UP000642748">
    <property type="component" value="Unassembled WGS sequence"/>
</dbReference>
<sequence length="935" mass="96282">MRFPPTAAGVATTARRTLSAGASGRTLGDAVPVARLLAWSPALRRLTAPVPVLLAPVLVLALTAGPAAASGAPGHGTRPAAPTGVRVPALAYDESSVTLVWEKPRDHAGIVDYRVYLNGRRLGLASDASTSPAKPYLDRFYADPANAAQVRAVMDTFTATGLAPHTRYRFTVRSVDSAGRESADSAPVTQSTTPAPRVFDVTDYGAVGDGTTVDTAAIQRAIDACTPGGKVLIPAGVFKSGAIWLHSDMTLQVAAGATLLGSDTPADYPYNYLLYDYSTDPRFYSLINAHTYDYGSLRDIRVVGPGTIDGNGWKQAGPDPDGFPVALPSSSSTVGTNGILAKAQVAAAAALGSASTYATRSNLITMRGVTNVYYGGFTAVNPAQHTLVNLHSDNVTVNGVRLLTEGVNNADGVEFTHGNGLTVINNVFDTGDDDMNFAAGLGAAAPNDPPTRNAWIADNYFRKGHGAVVLGSHTGAWIEDIVAEDNVIDGTDVGLRMKTDPNNGGGGRDVLFRDNAIRSVTAQAFIFTSAYSDPNAAIVVEPSATKAQFRDVRVEHVTVDGTGSQSISVIGVPDRYHQGLHFTDVEFLHANPASIAYLRDSTFTGVVFDNTPNPWVITNSTGLTFRGGSTATPVSVDASAGPAWPRGATLTASATATTATLSWPAASDDTAVAGYLIRSGSTTLAQVPGGTRSTTVTGLSPALRYDLTVRAVDATGNTADGPTARVTTGGAPDAGAPQAPAGAAVTLVPGGLGTTWARVSWPAATDTYGVDHYAVAVDGRPATTAPGTATGVTVTRLRPGTPYTVTVAAVDASGNTTSYPAGLTVTTNPPYDTGIPAWAPGDRLRARRTGSTSVALAWPTAHDARGVAGYRVYLDGRPVPTGAVFTPVSTASTVTGTGLVLTGLAPGRHTVTVQAGDPSGRWTGRGLSVTLPPAH</sequence>
<dbReference type="CDD" id="cd00063">
    <property type="entry name" value="FN3"/>
    <property type="match status" value="3"/>
</dbReference>
<evidence type="ECO:0000256" key="5">
    <source>
        <dbReference type="RuleBase" id="RU361169"/>
    </source>
</evidence>
<dbReference type="PROSITE" id="PS50853">
    <property type="entry name" value="FN3"/>
    <property type="match status" value="3"/>
</dbReference>
<accession>A0A8J3VR71</accession>
<dbReference type="SUPFAM" id="SSF51126">
    <property type="entry name" value="Pectin lyase-like"/>
    <property type="match status" value="1"/>
</dbReference>
<feature type="domain" description="Fibronectin type-III" evidence="6">
    <location>
        <begin position="736"/>
        <end position="830"/>
    </location>
</feature>
<keyword evidence="4" id="KW-0119">Carbohydrate metabolism</keyword>
<dbReference type="InterPro" id="IPR003961">
    <property type="entry name" value="FN3_dom"/>
</dbReference>
<evidence type="ECO:0000256" key="4">
    <source>
        <dbReference type="ARBA" id="ARBA00023326"/>
    </source>
</evidence>
<dbReference type="InterPro" id="IPR006626">
    <property type="entry name" value="PbH1"/>
</dbReference>
<dbReference type="InterPro" id="IPR024535">
    <property type="entry name" value="RHGA/B-epi-like_pectate_lyase"/>
</dbReference>
<evidence type="ECO:0000259" key="6">
    <source>
        <dbReference type="PROSITE" id="PS50853"/>
    </source>
</evidence>
<dbReference type="SUPFAM" id="SSF49265">
    <property type="entry name" value="Fibronectin type III"/>
    <property type="match status" value="2"/>
</dbReference>
<dbReference type="InterPro" id="IPR012334">
    <property type="entry name" value="Pectin_lyas_fold"/>
</dbReference>
<proteinExistence type="inferred from homology"/>
<dbReference type="Pfam" id="PF12708">
    <property type="entry name" value="Pect-lyase_RHGA_epim"/>
    <property type="match status" value="1"/>
</dbReference>
<dbReference type="Gene3D" id="2.60.40.10">
    <property type="entry name" value="Immunoglobulins"/>
    <property type="match status" value="4"/>
</dbReference>
<dbReference type="InterPro" id="IPR013783">
    <property type="entry name" value="Ig-like_fold"/>
</dbReference>
<evidence type="ECO:0000256" key="2">
    <source>
        <dbReference type="ARBA" id="ARBA00022801"/>
    </source>
</evidence>
<dbReference type="Gene3D" id="2.160.20.10">
    <property type="entry name" value="Single-stranded right-handed beta-helix, Pectin lyase-like"/>
    <property type="match status" value="1"/>
</dbReference>
<keyword evidence="4" id="KW-0624">Polysaccharide degradation</keyword>
<keyword evidence="3 5" id="KW-0326">Glycosidase</keyword>
<dbReference type="Pfam" id="PF00041">
    <property type="entry name" value="fn3"/>
    <property type="match status" value="3"/>
</dbReference>
<dbReference type="PROSITE" id="PS00502">
    <property type="entry name" value="POLYGALACTURONASE"/>
    <property type="match status" value="1"/>
</dbReference>
<dbReference type="SMART" id="SM00060">
    <property type="entry name" value="FN3"/>
    <property type="match status" value="4"/>
</dbReference>
<reference evidence="7" key="1">
    <citation type="submission" date="2021-01" db="EMBL/GenBank/DDBJ databases">
        <title>Whole genome shotgun sequence of Rugosimonospora africana NBRC 104875.</title>
        <authorList>
            <person name="Komaki H."/>
            <person name="Tamura T."/>
        </authorList>
    </citation>
    <scope>NUCLEOTIDE SEQUENCE</scope>
    <source>
        <strain evidence="7">NBRC 104875</strain>
    </source>
</reference>
<dbReference type="SMART" id="SM00710">
    <property type="entry name" value="PbH1"/>
    <property type="match status" value="7"/>
</dbReference>
<keyword evidence="8" id="KW-1185">Reference proteome</keyword>
<dbReference type="PANTHER" id="PTHR31339:SF9">
    <property type="entry name" value="PLASMIN AND FIBRONECTIN-BINDING PROTEIN A"/>
    <property type="match status" value="1"/>
</dbReference>
<dbReference type="InterPro" id="IPR036116">
    <property type="entry name" value="FN3_sf"/>
</dbReference>
<dbReference type="Pfam" id="PF00295">
    <property type="entry name" value="Glyco_hydro_28"/>
    <property type="match status" value="1"/>
</dbReference>
<evidence type="ECO:0000313" key="7">
    <source>
        <dbReference type="EMBL" id="GIH15777.1"/>
    </source>
</evidence>
<evidence type="ECO:0000256" key="1">
    <source>
        <dbReference type="ARBA" id="ARBA00008834"/>
    </source>
</evidence>
<dbReference type="PANTHER" id="PTHR31339">
    <property type="entry name" value="PECTIN LYASE-RELATED"/>
    <property type="match status" value="1"/>
</dbReference>